<keyword evidence="4" id="KW-1185">Reference proteome</keyword>
<feature type="coiled-coil region" evidence="1">
    <location>
        <begin position="314"/>
        <end position="341"/>
    </location>
</feature>
<dbReference type="AlphaFoldDB" id="A0A1E5BYV1"/>
<dbReference type="Pfam" id="PF13676">
    <property type="entry name" value="TIR_2"/>
    <property type="match status" value="1"/>
</dbReference>
<dbReference type="PROSITE" id="PS50104">
    <property type="entry name" value="TIR"/>
    <property type="match status" value="1"/>
</dbReference>
<comment type="caution">
    <text evidence="3">The sequence shown here is derived from an EMBL/GenBank/DDBJ whole genome shotgun (WGS) entry which is preliminary data.</text>
</comment>
<name>A0A1E5BYV1_9GAMM</name>
<evidence type="ECO:0000259" key="2">
    <source>
        <dbReference type="PROSITE" id="PS50104"/>
    </source>
</evidence>
<evidence type="ECO:0000256" key="1">
    <source>
        <dbReference type="SAM" id="Coils"/>
    </source>
</evidence>
<dbReference type="InterPro" id="IPR035897">
    <property type="entry name" value="Toll_tir_struct_dom_sf"/>
</dbReference>
<dbReference type="RefSeq" id="WP_016959212.1">
    <property type="nucleotide sequence ID" value="NZ_AJWN02000094.1"/>
</dbReference>
<dbReference type="EMBL" id="AJWN02000094">
    <property type="protein sequence ID" value="OEE58379.1"/>
    <property type="molecule type" value="Genomic_DNA"/>
</dbReference>
<keyword evidence="1" id="KW-0175">Coiled coil</keyword>
<evidence type="ECO:0000313" key="4">
    <source>
        <dbReference type="Proteomes" id="UP000095039"/>
    </source>
</evidence>
<accession>A0A1E5BYV1</accession>
<feature type="domain" description="TIR" evidence="2">
    <location>
        <begin position="163"/>
        <end position="300"/>
    </location>
</feature>
<dbReference type="Gene3D" id="3.40.50.10140">
    <property type="entry name" value="Toll/interleukin-1 receptor homology (TIR) domain"/>
    <property type="match status" value="1"/>
</dbReference>
<reference evidence="3 4" key="1">
    <citation type="journal article" date="2012" name="Science">
        <title>Ecological populations of bacteria act as socially cohesive units of antibiotic production and resistance.</title>
        <authorList>
            <person name="Cordero O.X."/>
            <person name="Wildschutte H."/>
            <person name="Kirkup B."/>
            <person name="Proehl S."/>
            <person name="Ngo L."/>
            <person name="Hussain F."/>
            <person name="Le Roux F."/>
            <person name="Mincer T."/>
            <person name="Polz M.F."/>
        </authorList>
    </citation>
    <scope>NUCLEOTIDE SEQUENCE [LARGE SCALE GENOMIC DNA]</scope>
    <source>
        <strain evidence="3 4">FF-454</strain>
    </source>
</reference>
<dbReference type="Proteomes" id="UP000095039">
    <property type="component" value="Unassembled WGS sequence"/>
</dbReference>
<protein>
    <recommendedName>
        <fullName evidence="2">TIR domain-containing protein</fullName>
    </recommendedName>
</protein>
<proteinExistence type="predicted"/>
<evidence type="ECO:0000313" key="3">
    <source>
        <dbReference type="EMBL" id="OEE58379.1"/>
    </source>
</evidence>
<dbReference type="InterPro" id="IPR000157">
    <property type="entry name" value="TIR_dom"/>
</dbReference>
<organism evidence="3 4">
    <name type="scientific">Enterovibrio norvegicus FF-454</name>
    <dbReference type="NCBI Taxonomy" id="1185651"/>
    <lineage>
        <taxon>Bacteria</taxon>
        <taxon>Pseudomonadati</taxon>
        <taxon>Pseudomonadota</taxon>
        <taxon>Gammaproteobacteria</taxon>
        <taxon>Vibrionales</taxon>
        <taxon>Vibrionaceae</taxon>
        <taxon>Enterovibrio</taxon>
    </lineage>
</organism>
<gene>
    <name evidence="3" type="ORF">A1OK_15395</name>
</gene>
<dbReference type="SUPFAM" id="SSF52200">
    <property type="entry name" value="Toll/Interleukin receptor TIR domain"/>
    <property type="match status" value="1"/>
</dbReference>
<sequence>MHMPNPDKIPAPLISLFADRVHQLETHAGIDSLFYSADAPGDPPEGSKHVKCLEWLRRINKEYEKPLDVFGSLIESYVEYEPVKDEIEFFGESISRSVDDPRLVLKEQLTQMLLKYGLKYSEGGYIRKDGVNFTKHVGSEAIVGKTSVSDIKKSEIHSKTNNNLSKIFISHASADEKVVRKVVDLLEAMGVNSQQIFCSSLEGYGIKPGANFLETIKDELNSNSMVLFVLSDNFYNSRVCLCEMGAAWVLSKHCVPIVVPPFKFEDIEGVIPLTQGIAVNDKYKLNSLKETIEDKLAISVVNSNIWESKRDKNIDELNSLIASYEARKKQHEQRKKKQEQQNIDYALARTEGGAVVLKSTSEPEHFVCPNCKTKEDKNYILQSFNRVWGTMTCPNKACNSTFEIYEAEEADPRFF</sequence>
<dbReference type="GO" id="GO:0007165">
    <property type="term" value="P:signal transduction"/>
    <property type="evidence" value="ECO:0007669"/>
    <property type="project" value="InterPro"/>
</dbReference>